<keyword evidence="20" id="KW-0788">Thiol protease</keyword>
<evidence type="ECO:0000256" key="7">
    <source>
        <dbReference type="ARBA" id="ARBA00009085"/>
    </source>
</evidence>
<evidence type="ECO:0000256" key="6">
    <source>
        <dbReference type="ARBA" id="ARBA00004556"/>
    </source>
</evidence>
<dbReference type="Pfam" id="PF00443">
    <property type="entry name" value="UCH"/>
    <property type="match status" value="1"/>
</dbReference>
<keyword evidence="24" id="KW-0472">Membrane</keyword>
<dbReference type="SMART" id="SM01052">
    <property type="entry name" value="CAP_GLY"/>
    <property type="match status" value="1"/>
</dbReference>
<keyword evidence="12" id="KW-0597">Phosphoprotein</keyword>
<name>Q4T4J4_TETNG</name>
<evidence type="ECO:0000256" key="13">
    <source>
        <dbReference type="ARBA" id="ARBA00022588"/>
    </source>
</evidence>
<evidence type="ECO:0000256" key="22">
    <source>
        <dbReference type="ARBA" id="ARBA00022843"/>
    </source>
</evidence>
<feature type="domain" description="CAP-Gly" evidence="32">
    <location>
        <begin position="8"/>
        <end position="50"/>
    </location>
</feature>
<accession>Q4T4J4</accession>
<evidence type="ECO:0000256" key="16">
    <source>
        <dbReference type="ARBA" id="ARBA00022701"/>
    </source>
</evidence>
<evidence type="ECO:0000256" key="4">
    <source>
        <dbReference type="ARBA" id="ARBA00004300"/>
    </source>
</evidence>
<dbReference type="GO" id="GO:0016579">
    <property type="term" value="P:protein deubiquitination"/>
    <property type="evidence" value="ECO:0007669"/>
    <property type="project" value="InterPro"/>
</dbReference>
<keyword evidence="13" id="KW-0399">Innate immunity</keyword>
<evidence type="ECO:0000256" key="3">
    <source>
        <dbReference type="ARBA" id="ARBA00004186"/>
    </source>
</evidence>
<dbReference type="Gene3D" id="2.30.30.190">
    <property type="entry name" value="CAP Gly-rich-like domain"/>
    <property type="match status" value="1"/>
</dbReference>
<gene>
    <name evidence="33" type="ORF">GSTENG00007275001</name>
</gene>
<dbReference type="SUPFAM" id="SSF54001">
    <property type="entry name" value="Cysteine proteinases"/>
    <property type="match status" value="1"/>
</dbReference>
<keyword evidence="10" id="KW-1003">Cell membrane</keyword>
<dbReference type="InterPro" id="IPR001394">
    <property type="entry name" value="Peptidase_C19_UCH"/>
</dbReference>
<evidence type="ECO:0000256" key="9">
    <source>
        <dbReference type="ARBA" id="ARBA00018699"/>
    </source>
</evidence>
<dbReference type="InterPro" id="IPR036859">
    <property type="entry name" value="CAP-Gly_dom_sf"/>
</dbReference>
<evidence type="ECO:0000256" key="11">
    <source>
        <dbReference type="ARBA" id="ARBA00022490"/>
    </source>
</evidence>
<dbReference type="InterPro" id="IPR000938">
    <property type="entry name" value="CAP-Gly_domain"/>
</dbReference>
<dbReference type="PROSITE" id="PS50235">
    <property type="entry name" value="USP_3"/>
    <property type="match status" value="1"/>
</dbReference>
<proteinExistence type="inferred from homology"/>
<dbReference type="SUPFAM" id="SSF74924">
    <property type="entry name" value="Cap-Gly domain"/>
    <property type="match status" value="1"/>
</dbReference>
<dbReference type="GO" id="GO:0045087">
    <property type="term" value="P:innate immune response"/>
    <property type="evidence" value="ECO:0007669"/>
    <property type="project" value="UniProtKB-KW"/>
</dbReference>
<dbReference type="GO" id="GO:0048471">
    <property type="term" value="C:perinuclear region of cytoplasm"/>
    <property type="evidence" value="ECO:0007669"/>
    <property type="project" value="UniProtKB-SubCell"/>
</dbReference>
<dbReference type="EC" id="3.4.19.12" evidence="8"/>
<evidence type="ECO:0000256" key="14">
    <source>
        <dbReference type="ARBA" id="ARBA00022670"/>
    </source>
</evidence>
<keyword evidence="18" id="KW-0833">Ubl conjugation pathway</keyword>
<feature type="non-terminal residue" evidence="33">
    <location>
        <position position="435"/>
    </location>
</feature>
<keyword evidence="25" id="KW-0966">Cell projection</keyword>
<evidence type="ECO:0000256" key="8">
    <source>
        <dbReference type="ARBA" id="ARBA00012759"/>
    </source>
</evidence>
<organism evidence="33">
    <name type="scientific">Tetraodon nigroviridis</name>
    <name type="common">Spotted green pufferfish</name>
    <name type="synonym">Chelonodon nigroviridis</name>
    <dbReference type="NCBI Taxonomy" id="99883"/>
    <lineage>
        <taxon>Eukaryota</taxon>
        <taxon>Metazoa</taxon>
        <taxon>Chordata</taxon>
        <taxon>Craniata</taxon>
        <taxon>Vertebrata</taxon>
        <taxon>Euteleostomi</taxon>
        <taxon>Actinopterygii</taxon>
        <taxon>Neopterygii</taxon>
        <taxon>Teleostei</taxon>
        <taxon>Neoteleostei</taxon>
        <taxon>Acanthomorphata</taxon>
        <taxon>Eupercaria</taxon>
        <taxon>Tetraodontiformes</taxon>
        <taxon>Tetradontoidea</taxon>
        <taxon>Tetraodontidae</taxon>
        <taxon>Tetraodon</taxon>
    </lineage>
</organism>
<evidence type="ECO:0000256" key="19">
    <source>
        <dbReference type="ARBA" id="ARBA00022801"/>
    </source>
</evidence>
<dbReference type="GO" id="GO:0016055">
    <property type="term" value="P:Wnt signaling pathway"/>
    <property type="evidence" value="ECO:0007669"/>
    <property type="project" value="UniProtKB-KW"/>
</dbReference>
<keyword evidence="11" id="KW-0963">Cytoplasm</keyword>
<dbReference type="GO" id="GO:0046872">
    <property type="term" value="F:metal ion binding"/>
    <property type="evidence" value="ECO:0007669"/>
    <property type="project" value="UniProtKB-KW"/>
</dbReference>
<dbReference type="GO" id="GO:0004843">
    <property type="term" value="F:cysteine-type deubiquitinase activity"/>
    <property type="evidence" value="ECO:0007669"/>
    <property type="project" value="UniProtKB-EC"/>
</dbReference>
<comment type="caution">
    <text evidence="33">The sequence shown here is derived from an EMBL/GenBank/DDBJ whole genome shotgun (WGS) entry which is preliminary data.</text>
</comment>
<keyword evidence="22" id="KW-0832">Ubl conjugation</keyword>
<dbReference type="InterPro" id="IPR018200">
    <property type="entry name" value="USP_CS"/>
</dbReference>
<evidence type="ECO:0000256" key="15">
    <source>
        <dbReference type="ARBA" id="ARBA00022687"/>
    </source>
</evidence>
<dbReference type="EMBL" id="CAAE01009608">
    <property type="protein sequence ID" value="CAF92188.1"/>
    <property type="molecule type" value="Genomic_DNA"/>
</dbReference>
<dbReference type="KEGG" id="tng:GSTEN00007275G001"/>
<comment type="similarity">
    <text evidence="7">Belongs to the peptidase C19 family.</text>
</comment>
<reference evidence="33" key="2">
    <citation type="submission" date="2004-02" db="EMBL/GenBank/DDBJ databases">
        <authorList>
            <consortium name="Genoscope"/>
            <consortium name="Whitehead Institute Centre for Genome Research"/>
        </authorList>
    </citation>
    <scope>NUCLEOTIDE SEQUENCE</scope>
</reference>
<dbReference type="InterPro" id="IPR038765">
    <property type="entry name" value="Papain-like_cys_pep_sf"/>
</dbReference>
<dbReference type="GO" id="GO:0006508">
    <property type="term" value="P:proteolysis"/>
    <property type="evidence" value="ECO:0007669"/>
    <property type="project" value="UniProtKB-KW"/>
</dbReference>
<dbReference type="Pfam" id="PF01302">
    <property type="entry name" value="CAP_GLY"/>
    <property type="match status" value="1"/>
</dbReference>
<dbReference type="GO" id="GO:0005886">
    <property type="term" value="C:plasma membrane"/>
    <property type="evidence" value="ECO:0007669"/>
    <property type="project" value="UniProtKB-SubCell"/>
</dbReference>
<dbReference type="GO" id="GO:0005819">
    <property type="term" value="C:spindle"/>
    <property type="evidence" value="ECO:0007669"/>
    <property type="project" value="UniProtKB-SubCell"/>
</dbReference>
<evidence type="ECO:0000256" key="26">
    <source>
        <dbReference type="ARBA" id="ARBA00030882"/>
    </source>
</evidence>
<feature type="non-terminal residue" evidence="33">
    <location>
        <position position="1"/>
    </location>
</feature>
<comment type="subunit">
    <text evidence="29">Interacts (via CAP-Gly domain) with IKBKG/NEMO (via proline-rich C-terminal region). Interacts with TRAF2 and TRIP. Interacts with PLK1, DVL1, DVL3, MAVS, TBK1, IKKE and RIGI. Interacts (via CAP-Gly domain) with microtubules. Interacts with HDAC6 and BCL3. Interacts with MAP3K7. Identified in a complex with TRAF6 and SQSTM1. Interacts with OPTN and SQSTM1. Interacts with CEP350. Interacts with RNF31; the interaction is indirect and is mediated via SPATA2. Interacts with SPATA2 (via the PUB domain); the interaction is direct and recruits CYLD to the LUBAC complex, thereby regulating TNF-alpha-induced necroptosis.</text>
</comment>
<keyword evidence="14" id="KW-0645">Protease</keyword>
<dbReference type="AlphaFoldDB" id="Q4T4J4"/>
<evidence type="ECO:0000256" key="21">
    <source>
        <dbReference type="ARBA" id="ARBA00022833"/>
    </source>
</evidence>
<evidence type="ECO:0000256" key="27">
    <source>
        <dbReference type="ARBA" id="ARBA00031094"/>
    </source>
</evidence>
<evidence type="ECO:0000256" key="5">
    <source>
        <dbReference type="ARBA" id="ARBA00004413"/>
    </source>
</evidence>
<evidence type="ECO:0000259" key="31">
    <source>
        <dbReference type="PROSITE" id="PS50235"/>
    </source>
</evidence>
<dbReference type="PROSITE" id="PS50245">
    <property type="entry name" value="CAP_GLY_2"/>
    <property type="match status" value="1"/>
</dbReference>
<evidence type="ECO:0000256" key="10">
    <source>
        <dbReference type="ARBA" id="ARBA00022475"/>
    </source>
</evidence>
<evidence type="ECO:0000256" key="1">
    <source>
        <dbReference type="ARBA" id="ARBA00000707"/>
    </source>
</evidence>
<comment type="subcellular location">
    <subcellularLocation>
        <location evidence="5">Cell membrane</location>
        <topology evidence="5">Peripheral membrane protein</topology>
        <orientation evidence="5">Cytoplasmic side</orientation>
    </subcellularLocation>
    <subcellularLocation>
        <location evidence="2">Cytoplasm</location>
        <location evidence="2">Cytoskeleton</location>
        <location evidence="2">Cilium basal body</location>
    </subcellularLocation>
    <subcellularLocation>
        <location evidence="4">Cytoplasm</location>
        <location evidence="4">Cytoskeleton</location>
        <location evidence="4">Microtubule organizing center</location>
        <location evidence="4">Centrosome</location>
    </subcellularLocation>
    <subcellularLocation>
        <location evidence="3">Cytoplasm</location>
        <location evidence="3">Cytoskeleton</location>
        <location evidence="3">Spindle</location>
    </subcellularLocation>
    <subcellularLocation>
        <location evidence="6">Cytoplasm</location>
        <location evidence="6">Perinuclear region</location>
    </subcellularLocation>
</comment>
<feature type="region of interest" description="Disordered" evidence="30">
    <location>
        <begin position="58"/>
        <end position="77"/>
    </location>
</feature>
<keyword evidence="17" id="KW-0479">Metal-binding</keyword>
<evidence type="ECO:0000256" key="28">
    <source>
        <dbReference type="ARBA" id="ARBA00032487"/>
    </source>
</evidence>
<evidence type="ECO:0000256" key="25">
    <source>
        <dbReference type="ARBA" id="ARBA00023273"/>
    </source>
</evidence>
<evidence type="ECO:0000256" key="23">
    <source>
        <dbReference type="ARBA" id="ARBA00022859"/>
    </source>
</evidence>
<evidence type="ECO:0000256" key="2">
    <source>
        <dbReference type="ARBA" id="ARBA00004120"/>
    </source>
</evidence>
<evidence type="ECO:0000259" key="32">
    <source>
        <dbReference type="PROSITE" id="PS50245"/>
    </source>
</evidence>
<keyword evidence="19" id="KW-0378">Hydrolase</keyword>
<evidence type="ECO:0000313" key="33">
    <source>
        <dbReference type="EMBL" id="CAF92188.1"/>
    </source>
</evidence>
<dbReference type="OrthoDB" id="6287070at2759"/>
<evidence type="ECO:0000256" key="18">
    <source>
        <dbReference type="ARBA" id="ARBA00022786"/>
    </source>
</evidence>
<feature type="domain" description="USP" evidence="31">
    <location>
        <begin position="103"/>
        <end position="423"/>
    </location>
</feature>
<evidence type="ECO:0000256" key="30">
    <source>
        <dbReference type="SAM" id="MobiDB-lite"/>
    </source>
</evidence>
<dbReference type="PROSITE" id="PS00972">
    <property type="entry name" value="USP_1"/>
    <property type="match status" value="1"/>
</dbReference>
<keyword evidence="15" id="KW-0879">Wnt signaling pathway</keyword>
<evidence type="ECO:0000256" key="20">
    <source>
        <dbReference type="ARBA" id="ARBA00022807"/>
    </source>
</evidence>
<dbReference type="GO" id="GO:0005874">
    <property type="term" value="C:microtubule"/>
    <property type="evidence" value="ECO:0007669"/>
    <property type="project" value="UniProtKB-KW"/>
</dbReference>
<dbReference type="GO" id="GO:0005813">
    <property type="term" value="C:centrosome"/>
    <property type="evidence" value="ECO:0007669"/>
    <property type="project" value="UniProtKB-SubCell"/>
</dbReference>
<keyword evidence="23" id="KW-0391">Immunity</keyword>
<evidence type="ECO:0000256" key="29">
    <source>
        <dbReference type="ARBA" id="ARBA00046580"/>
    </source>
</evidence>
<protein>
    <recommendedName>
        <fullName evidence="9">Ubiquitin carboxyl-terminal hydrolase CYLD</fullName>
        <ecNumber evidence="8">3.4.19.12</ecNumber>
    </recommendedName>
    <alternativeName>
        <fullName evidence="26">Deubiquitinating enzyme CYLD</fullName>
    </alternativeName>
    <alternativeName>
        <fullName evidence="27">Ubiquitin thioesterase CYLD</fullName>
    </alternativeName>
    <alternativeName>
        <fullName evidence="28">Ubiquitin-specific-processing protease CYLD</fullName>
    </alternativeName>
</protein>
<evidence type="ECO:0000256" key="24">
    <source>
        <dbReference type="ARBA" id="ARBA00023136"/>
    </source>
</evidence>
<dbReference type="PANTHER" id="PTHR11830">
    <property type="entry name" value="40S RIBOSOMAL PROTEIN S3A"/>
    <property type="match status" value="1"/>
</dbReference>
<dbReference type="InterPro" id="IPR028889">
    <property type="entry name" value="USP"/>
</dbReference>
<keyword evidence="21" id="KW-0862">Zinc</keyword>
<sequence>YGIIRWIGMLPERTEMMAGIELEEEVGVNDGIFRGERYFVCPSKRAIFVKLSSCRPDSRFQSLSPNHSERMPNEEEWHMEGRLETVPPVTTEQVDRILIGQMKGIQGHCNSCYMDAALFSLFSCTSVLDSMLFKSTEPKDSSIQKTLLHNIVNPLRSNGFVEGRHIMKLRQQLQKLGYSRSFTTDEKDPEEFLTIIMNQILALEPLLKISVGGKEQECYSYQIFLDQKHNLVLPSVQQLLEHSFLSEGIKLAEVPSCLILQMPRFGKKFKMFEKIVPSLELDITELLSEGPQQCMLCGNLAQEECTDCFNDVLFSQTGFKLFCETCSAQVHTHPQRRSHQRSPLDVPEGYLGHRSPNALARDKLDLFAVLCIETSHYVSFIKHGPSSHDWIFFDSMADRQGESEGFNIPEVRACPEVGAYLEMSPFQLAAQDPRD</sequence>
<feature type="compositionally biased region" description="Basic and acidic residues" evidence="30">
    <location>
        <begin position="67"/>
        <end position="77"/>
    </location>
</feature>
<evidence type="ECO:0000256" key="17">
    <source>
        <dbReference type="ARBA" id="ARBA00022723"/>
    </source>
</evidence>
<dbReference type="FunFam" id="3.90.70.10:FF:000009">
    <property type="entry name" value="Putative ubiquitin carboxyl-terminal hydrolase CYLD"/>
    <property type="match status" value="1"/>
</dbReference>
<evidence type="ECO:0000256" key="12">
    <source>
        <dbReference type="ARBA" id="ARBA00022553"/>
    </source>
</evidence>
<reference evidence="33" key="1">
    <citation type="journal article" date="2004" name="Nature">
        <title>Genome duplication in the teleost fish Tetraodon nigroviridis reveals the early vertebrate proto-karyotype.</title>
        <authorList>
            <person name="Jaillon O."/>
            <person name="Aury J.-M."/>
            <person name="Brunet F."/>
            <person name="Petit J.-L."/>
            <person name="Stange-Thomann N."/>
            <person name="Mauceli E."/>
            <person name="Bouneau L."/>
            <person name="Fischer C."/>
            <person name="Ozouf-Costaz C."/>
            <person name="Bernot A."/>
            <person name="Nicaud S."/>
            <person name="Jaffe D."/>
            <person name="Fisher S."/>
            <person name="Lutfalla G."/>
            <person name="Dossat C."/>
            <person name="Segurens B."/>
            <person name="Dasilva C."/>
            <person name="Salanoubat M."/>
            <person name="Levy M."/>
            <person name="Boudet N."/>
            <person name="Castellano S."/>
            <person name="Anthouard V."/>
            <person name="Jubin C."/>
            <person name="Castelli V."/>
            <person name="Katinka M."/>
            <person name="Vacherie B."/>
            <person name="Biemont C."/>
            <person name="Skalli Z."/>
            <person name="Cattolico L."/>
            <person name="Poulain J."/>
            <person name="De Berardinis V."/>
            <person name="Cruaud C."/>
            <person name="Duprat S."/>
            <person name="Brottier P."/>
            <person name="Coutanceau J.-P."/>
            <person name="Gouzy J."/>
            <person name="Parra G."/>
            <person name="Lardier G."/>
            <person name="Chapple C."/>
            <person name="McKernan K.J."/>
            <person name="McEwan P."/>
            <person name="Bosak S."/>
            <person name="Kellis M."/>
            <person name="Volff J.-N."/>
            <person name="Guigo R."/>
            <person name="Zody M.C."/>
            <person name="Mesirov J."/>
            <person name="Lindblad-Toh K."/>
            <person name="Birren B."/>
            <person name="Nusbaum C."/>
            <person name="Kahn D."/>
            <person name="Robinson-Rechavi M."/>
            <person name="Laudet V."/>
            <person name="Schachter V."/>
            <person name="Quetier F."/>
            <person name="Saurin W."/>
            <person name="Scarpelli C."/>
            <person name="Wincker P."/>
            <person name="Lander E.S."/>
            <person name="Weissenbach J."/>
            <person name="Roest Crollius H."/>
        </authorList>
    </citation>
    <scope>NUCLEOTIDE SEQUENCE [LARGE SCALE GENOMIC DNA]</scope>
</reference>
<dbReference type="Gene3D" id="3.90.70.10">
    <property type="entry name" value="Cysteine proteinases"/>
    <property type="match status" value="1"/>
</dbReference>
<keyword evidence="16" id="KW-0493">Microtubule</keyword>
<comment type="catalytic activity">
    <reaction evidence="1">
        <text>Thiol-dependent hydrolysis of ester, thioester, amide, peptide and isopeptide bonds formed by the C-terminal Gly of ubiquitin (a 76-residue protein attached to proteins as an intracellular targeting signal).</text>
        <dbReference type="EC" id="3.4.19.12"/>
    </reaction>
</comment>